<sequence length="121" mass="13524">MSHKQRHPVSFNRTGRNNDNEPASNNNHNRLSWPQFYQRNRTSGSSSKNTEDDRRRKDSTGGSPGTSAALERLAPDEARAIQRANQIVMYVGLDIKRYIGVWVWAFNLGNCGGGGGSNFGW</sequence>
<organism evidence="2 3">
    <name type="scientific">Rhamnusium bicolor</name>
    <dbReference type="NCBI Taxonomy" id="1586634"/>
    <lineage>
        <taxon>Eukaryota</taxon>
        <taxon>Metazoa</taxon>
        <taxon>Ecdysozoa</taxon>
        <taxon>Arthropoda</taxon>
        <taxon>Hexapoda</taxon>
        <taxon>Insecta</taxon>
        <taxon>Pterygota</taxon>
        <taxon>Neoptera</taxon>
        <taxon>Endopterygota</taxon>
        <taxon>Coleoptera</taxon>
        <taxon>Polyphaga</taxon>
        <taxon>Cucujiformia</taxon>
        <taxon>Chrysomeloidea</taxon>
        <taxon>Cerambycidae</taxon>
        <taxon>Lepturinae</taxon>
        <taxon>Rhagiini</taxon>
        <taxon>Rhamnusium</taxon>
    </lineage>
</organism>
<name>A0AAV8WRI5_9CUCU</name>
<dbReference type="Proteomes" id="UP001162156">
    <property type="component" value="Unassembled WGS sequence"/>
</dbReference>
<evidence type="ECO:0000256" key="1">
    <source>
        <dbReference type="SAM" id="MobiDB-lite"/>
    </source>
</evidence>
<feature type="region of interest" description="Disordered" evidence="1">
    <location>
        <begin position="1"/>
        <end position="73"/>
    </location>
</feature>
<protein>
    <submittedName>
        <fullName evidence="2">Uncharacterized protein</fullName>
    </submittedName>
</protein>
<evidence type="ECO:0000313" key="3">
    <source>
        <dbReference type="Proteomes" id="UP001162156"/>
    </source>
</evidence>
<evidence type="ECO:0000313" key="2">
    <source>
        <dbReference type="EMBL" id="KAJ8929123.1"/>
    </source>
</evidence>
<accession>A0AAV8WRI5</accession>
<comment type="caution">
    <text evidence="2">The sequence shown here is derived from an EMBL/GenBank/DDBJ whole genome shotgun (WGS) entry which is preliminary data.</text>
</comment>
<gene>
    <name evidence="2" type="ORF">NQ314_018208</name>
</gene>
<dbReference type="EMBL" id="JANEYF010005116">
    <property type="protein sequence ID" value="KAJ8929123.1"/>
    <property type="molecule type" value="Genomic_DNA"/>
</dbReference>
<reference evidence="2" key="1">
    <citation type="journal article" date="2023" name="Insect Mol. Biol.">
        <title>Genome sequencing provides insights into the evolution of gene families encoding plant cell wall-degrading enzymes in longhorned beetles.</title>
        <authorList>
            <person name="Shin N.R."/>
            <person name="Okamura Y."/>
            <person name="Kirsch R."/>
            <person name="Pauchet Y."/>
        </authorList>
    </citation>
    <scope>NUCLEOTIDE SEQUENCE</scope>
    <source>
        <strain evidence="2">RBIC_L_NR</strain>
    </source>
</reference>
<feature type="compositionally biased region" description="Polar residues" evidence="1">
    <location>
        <begin position="11"/>
        <end position="48"/>
    </location>
</feature>
<proteinExistence type="predicted"/>
<keyword evidence="3" id="KW-1185">Reference proteome</keyword>
<dbReference type="AlphaFoldDB" id="A0AAV8WRI5"/>
<feature type="compositionally biased region" description="Basic and acidic residues" evidence="1">
    <location>
        <begin position="49"/>
        <end position="59"/>
    </location>
</feature>